<name>A0ABP2YU39_STASI</name>
<keyword evidence="2" id="KW-0238">DNA-binding</keyword>
<dbReference type="EMBL" id="AXDY01000004">
    <property type="protein sequence ID" value="ERS93595.1"/>
    <property type="molecule type" value="Genomic_DNA"/>
</dbReference>
<keyword evidence="3" id="KW-0233">DNA recombination</keyword>
<evidence type="ECO:0000259" key="4">
    <source>
        <dbReference type="PROSITE" id="PS51898"/>
    </source>
</evidence>
<dbReference type="InterPro" id="IPR010998">
    <property type="entry name" value="Integrase_recombinase_N"/>
</dbReference>
<evidence type="ECO:0000313" key="6">
    <source>
        <dbReference type="Proteomes" id="UP000017131"/>
    </source>
</evidence>
<dbReference type="InterPro" id="IPR050090">
    <property type="entry name" value="Tyrosine_recombinase_XerCD"/>
</dbReference>
<dbReference type="Pfam" id="PF00589">
    <property type="entry name" value="Phage_integrase"/>
    <property type="match status" value="1"/>
</dbReference>
<comment type="caution">
    <text evidence="5">The sequence shown here is derived from an EMBL/GenBank/DDBJ whole genome shotgun (WGS) entry which is preliminary data.</text>
</comment>
<sequence length="407" mass="47812">MWVEEFTNKHGKVQYRYYEKYKDPLTDKIRRVSVVLNKNGRQSQNEAQRRLNERIEAKLNDRTPNTFKKLTFHAACDEWFTHYKNTSGSKATTIKTKTPLVNRVKNLFEDDVLINKINLSYAQKKFNQLGDLNFTDQVNRNLLGIFKAVFKYVKRMYNLEDISFVDEITLKKKIKTREDIEYKRNNYLELTEIQSIINYIRDKADTMHSGIHKRFYLFAAYITEFQALNGMRIGELLAIKEEDIDLEHKTLEINGTIHWFHDDNGGFGLKDTTKTEKSYRVIGLTTRSCDILRKAMLENKKDKNWNDEYISRGFVFTNHKGNPMYSARFNKILREAASAVGIKNKTVTSHILRHSHISMLCEQGTSLKAIMNRVGHSDHRTTLSIYSHVTEQMDKEMMNRLEHINIS</sequence>
<proteinExistence type="inferred from homology"/>
<dbReference type="RefSeq" id="WP_023015350.1">
    <property type="nucleotide sequence ID" value="NZ_AXDY01000004.1"/>
</dbReference>
<evidence type="ECO:0000256" key="2">
    <source>
        <dbReference type="ARBA" id="ARBA00023125"/>
    </source>
</evidence>
<evidence type="ECO:0000256" key="3">
    <source>
        <dbReference type="ARBA" id="ARBA00023172"/>
    </source>
</evidence>
<dbReference type="PANTHER" id="PTHR30349:SF64">
    <property type="entry name" value="PROPHAGE INTEGRASE INTD-RELATED"/>
    <property type="match status" value="1"/>
</dbReference>
<reference evidence="5 6" key="1">
    <citation type="journal article" date="2013" name="Genome Announc.">
        <title>Draft Genome Sequence of Staphylococcus simulans UMC-CNS-990, Isolated from a Case of Chronic Bovine Mastitis.</title>
        <authorList>
            <person name="Calcutt M.J."/>
            <person name="Foecking M.F."/>
            <person name="Hsieh H.Y."/>
            <person name="Perry J."/>
            <person name="Stewart G.C."/>
            <person name="Middleton J.R."/>
        </authorList>
    </citation>
    <scope>NUCLEOTIDE SEQUENCE [LARGE SCALE GENOMIC DNA]</scope>
    <source>
        <strain evidence="5 6">UMC-CNS-990</strain>
    </source>
</reference>
<protein>
    <recommendedName>
        <fullName evidence="4">Tyr recombinase domain-containing protein</fullName>
    </recommendedName>
</protein>
<comment type="similarity">
    <text evidence="1">Belongs to the 'phage' integrase family.</text>
</comment>
<dbReference type="SUPFAM" id="SSF56349">
    <property type="entry name" value="DNA breaking-rejoining enzymes"/>
    <property type="match status" value="1"/>
</dbReference>
<dbReference type="InterPro" id="IPR013762">
    <property type="entry name" value="Integrase-like_cat_sf"/>
</dbReference>
<dbReference type="InterPro" id="IPR002104">
    <property type="entry name" value="Integrase_catalytic"/>
</dbReference>
<evidence type="ECO:0000256" key="1">
    <source>
        <dbReference type="ARBA" id="ARBA00008857"/>
    </source>
</evidence>
<dbReference type="Gene3D" id="1.10.443.10">
    <property type="entry name" value="Intergrase catalytic core"/>
    <property type="match status" value="1"/>
</dbReference>
<gene>
    <name evidence="5" type="ORF">SSIM_05195</name>
</gene>
<dbReference type="Gene3D" id="1.10.150.130">
    <property type="match status" value="1"/>
</dbReference>
<evidence type="ECO:0000313" key="5">
    <source>
        <dbReference type="EMBL" id="ERS93595.1"/>
    </source>
</evidence>
<dbReference type="PROSITE" id="PS51898">
    <property type="entry name" value="TYR_RECOMBINASE"/>
    <property type="match status" value="1"/>
</dbReference>
<dbReference type="Proteomes" id="UP000017131">
    <property type="component" value="Unassembled WGS sequence"/>
</dbReference>
<accession>A0ABP2YU39</accession>
<keyword evidence="6" id="KW-1185">Reference proteome</keyword>
<dbReference type="PANTHER" id="PTHR30349">
    <property type="entry name" value="PHAGE INTEGRASE-RELATED"/>
    <property type="match status" value="1"/>
</dbReference>
<dbReference type="CDD" id="cd01189">
    <property type="entry name" value="INT_ICEBs1_C_like"/>
    <property type="match status" value="1"/>
</dbReference>
<organism evidence="5 6">
    <name type="scientific">Staphylococcus simulans UMC-CNS-990</name>
    <dbReference type="NCBI Taxonomy" id="1405498"/>
    <lineage>
        <taxon>Bacteria</taxon>
        <taxon>Bacillati</taxon>
        <taxon>Bacillota</taxon>
        <taxon>Bacilli</taxon>
        <taxon>Bacillales</taxon>
        <taxon>Staphylococcaceae</taxon>
        <taxon>Staphylococcus</taxon>
    </lineage>
</organism>
<feature type="domain" description="Tyr recombinase" evidence="4">
    <location>
        <begin position="183"/>
        <end position="399"/>
    </location>
</feature>
<dbReference type="InterPro" id="IPR011010">
    <property type="entry name" value="DNA_brk_join_enz"/>
</dbReference>